<evidence type="ECO:0000256" key="2">
    <source>
        <dbReference type="ARBA" id="ARBA00010792"/>
    </source>
</evidence>
<dbReference type="AlphaFoldDB" id="G5H7H6"/>
<feature type="transmembrane region" description="Helical" evidence="7">
    <location>
        <begin position="156"/>
        <end position="178"/>
    </location>
</feature>
<keyword evidence="6 7" id="KW-0472">Membrane</keyword>
<dbReference type="GO" id="GO:0005886">
    <property type="term" value="C:plasma membrane"/>
    <property type="evidence" value="ECO:0007669"/>
    <property type="project" value="UniProtKB-SubCell"/>
</dbReference>
<dbReference type="PANTHER" id="PTHR30353:SF0">
    <property type="entry name" value="TRANSMEMBRANE PROTEIN"/>
    <property type="match status" value="1"/>
</dbReference>
<keyword evidence="10" id="KW-1185">Reference proteome</keyword>
<dbReference type="EMBL" id="ADLD01000009">
    <property type="protein sequence ID" value="EHB92815.1"/>
    <property type="molecule type" value="Genomic_DNA"/>
</dbReference>
<proteinExistence type="inferred from homology"/>
<reference evidence="9 10" key="1">
    <citation type="submission" date="2011-08" db="EMBL/GenBank/DDBJ databases">
        <title>The Genome Sequence of Alistipes indistinctus YIT 12060.</title>
        <authorList>
            <consortium name="The Broad Institute Genome Sequencing Platform"/>
            <person name="Earl A."/>
            <person name="Ward D."/>
            <person name="Feldgarden M."/>
            <person name="Gevers D."/>
            <person name="Morotomi M."/>
            <person name="Young S.K."/>
            <person name="Zeng Q."/>
            <person name="Gargeya S."/>
            <person name="Fitzgerald M."/>
            <person name="Haas B."/>
            <person name="Abouelleil A."/>
            <person name="Alvarado L."/>
            <person name="Arachchi H.M."/>
            <person name="Berlin A."/>
            <person name="Brown A."/>
            <person name="Chapman S.B."/>
            <person name="Chen Z."/>
            <person name="Dunbar C."/>
            <person name="Freedman E."/>
            <person name="Gearin G."/>
            <person name="Gellesch M."/>
            <person name="Goldberg J."/>
            <person name="Griggs A."/>
            <person name="Gujja S."/>
            <person name="Heiman D."/>
            <person name="Howarth C."/>
            <person name="Larson L."/>
            <person name="Lui A."/>
            <person name="MacDonald P.J.P."/>
            <person name="Montmayeur A."/>
            <person name="Murphy C."/>
            <person name="Neiman D."/>
            <person name="Pearson M."/>
            <person name="Priest M."/>
            <person name="Roberts A."/>
            <person name="Saif S."/>
            <person name="Shea T."/>
            <person name="Shenoy N."/>
            <person name="Sisk P."/>
            <person name="Stolte C."/>
            <person name="Sykes S."/>
            <person name="Wortman J."/>
            <person name="Nusbaum C."/>
            <person name="Birren B."/>
        </authorList>
    </citation>
    <scope>NUCLEOTIDE SEQUENCE [LARGE SCALE GENOMIC DNA]</scope>
    <source>
        <strain evidence="9 10">YIT 12060</strain>
    </source>
</reference>
<dbReference type="NCBIfam" id="NF008102">
    <property type="entry name" value="PRK10847.1"/>
    <property type="match status" value="1"/>
</dbReference>
<dbReference type="InterPro" id="IPR032818">
    <property type="entry name" value="DedA-like"/>
</dbReference>
<dbReference type="HOGENOM" id="CLU_044208_6_1_10"/>
<organism evidence="9 10">
    <name type="scientific">Alistipes indistinctus YIT 12060</name>
    <dbReference type="NCBI Taxonomy" id="742725"/>
    <lineage>
        <taxon>Bacteria</taxon>
        <taxon>Pseudomonadati</taxon>
        <taxon>Bacteroidota</taxon>
        <taxon>Bacteroidia</taxon>
        <taxon>Bacteroidales</taxon>
        <taxon>Rikenellaceae</taxon>
        <taxon>Alistipes</taxon>
    </lineage>
</organism>
<accession>G5H7H6</accession>
<evidence type="ECO:0000313" key="10">
    <source>
        <dbReference type="Proteomes" id="UP000006008"/>
    </source>
</evidence>
<evidence type="ECO:0000256" key="6">
    <source>
        <dbReference type="ARBA" id="ARBA00023136"/>
    </source>
</evidence>
<keyword evidence="5 7" id="KW-1133">Transmembrane helix</keyword>
<evidence type="ECO:0000313" key="9">
    <source>
        <dbReference type="EMBL" id="EHB92815.1"/>
    </source>
</evidence>
<feature type="transmembrane region" description="Helical" evidence="7">
    <location>
        <begin position="190"/>
        <end position="208"/>
    </location>
</feature>
<evidence type="ECO:0000256" key="3">
    <source>
        <dbReference type="ARBA" id="ARBA00022475"/>
    </source>
</evidence>
<dbReference type="InterPro" id="IPR058127">
    <property type="entry name" value="DedA"/>
</dbReference>
<keyword evidence="3 7" id="KW-1003">Cell membrane</keyword>
<sequence>MEYLQYAIDFVLHIDVHMAELVAQYGMWIYAILFVIIFCETGLVVTPFLPGDSLLFVAGALASLPTNHVNVHLMILMLMAAAILGDAANYTIGRFFGERLFRNPNSRIFKQSYLEKTHHFYEKHGGKTIILARFVPIVRTFAPFVAGMGHMSYRHFASYNIIGGVVWVALFSYAGYLFGGLEVVQRNLKLLIVLIIFISLVPMAVEIWRNKRKAKKTGAKAGE</sequence>
<evidence type="ECO:0000256" key="4">
    <source>
        <dbReference type="ARBA" id="ARBA00022692"/>
    </source>
</evidence>
<dbReference type="InterPro" id="IPR032816">
    <property type="entry name" value="VTT_dom"/>
</dbReference>
<name>G5H7H6_9BACT</name>
<dbReference type="OrthoDB" id="9813426at2"/>
<dbReference type="PATRIC" id="fig|742725.3.peg.1077"/>
<evidence type="ECO:0000259" key="8">
    <source>
        <dbReference type="Pfam" id="PF09335"/>
    </source>
</evidence>
<comment type="caution">
    <text evidence="9">The sequence shown here is derived from an EMBL/GenBank/DDBJ whole genome shotgun (WGS) entry which is preliminary data.</text>
</comment>
<protein>
    <submittedName>
        <fullName evidence="9">DedA</fullName>
    </submittedName>
</protein>
<dbReference type="eggNOG" id="COG0586">
    <property type="taxonomic scope" value="Bacteria"/>
</dbReference>
<evidence type="ECO:0000256" key="7">
    <source>
        <dbReference type="RuleBase" id="RU367016"/>
    </source>
</evidence>
<keyword evidence="4 7" id="KW-0812">Transmembrane</keyword>
<dbReference type="Pfam" id="PF09335">
    <property type="entry name" value="VTT_dom"/>
    <property type="match status" value="1"/>
</dbReference>
<feature type="transmembrane region" description="Helical" evidence="7">
    <location>
        <begin position="69"/>
        <end position="92"/>
    </location>
</feature>
<dbReference type="STRING" id="742725.HMPREF9450_01019"/>
<dbReference type="Proteomes" id="UP000006008">
    <property type="component" value="Unassembled WGS sequence"/>
</dbReference>
<evidence type="ECO:0000256" key="5">
    <source>
        <dbReference type="ARBA" id="ARBA00022989"/>
    </source>
</evidence>
<feature type="transmembrane region" description="Helical" evidence="7">
    <location>
        <begin position="27"/>
        <end position="49"/>
    </location>
</feature>
<comment type="similarity">
    <text evidence="2 7">Belongs to the DedA family.</text>
</comment>
<feature type="domain" description="VTT" evidence="8">
    <location>
        <begin position="49"/>
        <end position="176"/>
    </location>
</feature>
<dbReference type="PANTHER" id="PTHR30353">
    <property type="entry name" value="INNER MEMBRANE PROTEIN DEDA-RELATED"/>
    <property type="match status" value="1"/>
</dbReference>
<gene>
    <name evidence="9" type="ORF">HMPREF9450_01019</name>
</gene>
<comment type="subcellular location">
    <subcellularLocation>
        <location evidence="1 7">Cell membrane</location>
        <topology evidence="1 7">Multi-pass membrane protein</topology>
    </subcellularLocation>
</comment>
<evidence type="ECO:0000256" key="1">
    <source>
        <dbReference type="ARBA" id="ARBA00004651"/>
    </source>
</evidence>